<evidence type="ECO:0000313" key="2">
    <source>
        <dbReference type="Proteomes" id="UP000186997"/>
    </source>
</evidence>
<protein>
    <recommendedName>
        <fullName evidence="3">PRC-barrel domain-containing protein</fullName>
    </recommendedName>
</protein>
<dbReference type="OrthoDB" id="7865530at2"/>
<dbReference type="RefSeq" id="WP_076660728.1">
    <property type="nucleotide sequence ID" value="NZ_FTPR01000003.1"/>
</dbReference>
<gene>
    <name evidence="1" type="ORF">SAMN05421665_3014</name>
</gene>
<dbReference type="Gene3D" id="3.90.50.10">
    <property type="entry name" value="Photosynthetic Reaction Center, subunit H, domain 2"/>
    <property type="match status" value="1"/>
</dbReference>
<proteinExistence type="predicted"/>
<organism evidence="1 2">
    <name type="scientific">Yoonia rosea</name>
    <dbReference type="NCBI Taxonomy" id="287098"/>
    <lineage>
        <taxon>Bacteria</taxon>
        <taxon>Pseudomonadati</taxon>
        <taxon>Pseudomonadota</taxon>
        <taxon>Alphaproteobacteria</taxon>
        <taxon>Rhodobacterales</taxon>
        <taxon>Paracoccaceae</taxon>
        <taxon>Yoonia</taxon>
    </lineage>
</organism>
<dbReference type="InterPro" id="IPR011033">
    <property type="entry name" value="PRC_barrel-like_sf"/>
</dbReference>
<dbReference type="AlphaFoldDB" id="A0A1R3XFN3"/>
<dbReference type="InterPro" id="IPR014747">
    <property type="entry name" value="Bac_photo_RC_H_C"/>
</dbReference>
<accession>A0A1R3XFN3</accession>
<reference evidence="2" key="1">
    <citation type="submission" date="2017-01" db="EMBL/GenBank/DDBJ databases">
        <authorList>
            <person name="Varghese N."/>
            <person name="Submissions S."/>
        </authorList>
    </citation>
    <scope>NUCLEOTIDE SEQUENCE [LARGE SCALE GENOMIC DNA]</scope>
    <source>
        <strain evidence="2">DSM 29591</strain>
    </source>
</reference>
<sequence>MLFSVNDLFGFLAQAEDFKASIVDAFIDRKTMKIKHLAIDTGGMLSNHTVVVAADKIGKIDPDDRSVTLQLNKADLENLEVIEKVGLDDGLQLSDIPSLLLGPSSKDVAATFLEKNAPDGRLFSARSVSGSVACHGADKLGKVIGLLAGSADLTVSHLAVDTGVVLPETQRVLPINLVETVGDADTKTVLTIDAATLDASPQLENTTALDRHWADKVATYYGVF</sequence>
<evidence type="ECO:0000313" key="1">
    <source>
        <dbReference type="EMBL" id="SIT90178.1"/>
    </source>
</evidence>
<evidence type="ECO:0008006" key="3">
    <source>
        <dbReference type="Google" id="ProtNLM"/>
    </source>
</evidence>
<dbReference type="EMBL" id="FTPR01000003">
    <property type="protein sequence ID" value="SIT90178.1"/>
    <property type="molecule type" value="Genomic_DNA"/>
</dbReference>
<dbReference type="GO" id="GO:0019684">
    <property type="term" value="P:photosynthesis, light reaction"/>
    <property type="evidence" value="ECO:0007669"/>
    <property type="project" value="InterPro"/>
</dbReference>
<name>A0A1R3XFN3_9RHOB</name>
<dbReference type="SUPFAM" id="SSF50346">
    <property type="entry name" value="PRC-barrel domain"/>
    <property type="match status" value="2"/>
</dbReference>
<dbReference type="GO" id="GO:0030077">
    <property type="term" value="C:plasma membrane light-harvesting complex"/>
    <property type="evidence" value="ECO:0007669"/>
    <property type="project" value="InterPro"/>
</dbReference>
<dbReference type="Proteomes" id="UP000186997">
    <property type="component" value="Unassembled WGS sequence"/>
</dbReference>
<keyword evidence="2" id="KW-1185">Reference proteome</keyword>